<dbReference type="SUPFAM" id="SSF57302">
    <property type="entry name" value="Snake toxin-like"/>
    <property type="match status" value="1"/>
</dbReference>
<sequence length="143" mass="16353">MAQIQVLISLVFLASFVNFGECLQCHQCTSFVDAQCNDPFHYEPAREGEKPKPKTLEFLKDCPNDGKNYTLCRKIYQHVRDDVRIIRSCGYEKYEKGDCYKTVLEEYNTYVCQCEEDGCNSGHSLKVPLVVLAVSGVLARLFH</sequence>
<dbReference type="AlphaFoldDB" id="A0A553PT36"/>
<dbReference type="Proteomes" id="UP000318571">
    <property type="component" value="Chromosome 12"/>
</dbReference>
<accession>A0A553PT36</accession>
<gene>
    <name evidence="4" type="ORF">TCAL_04327</name>
</gene>
<dbReference type="Pfam" id="PF17064">
    <property type="entry name" value="QVR"/>
    <property type="match status" value="1"/>
</dbReference>
<feature type="chain" id="PRO_5021950947" evidence="3">
    <location>
        <begin position="23"/>
        <end position="143"/>
    </location>
</feature>
<evidence type="ECO:0000256" key="1">
    <source>
        <dbReference type="ARBA" id="ARBA00022729"/>
    </source>
</evidence>
<reference evidence="4 5" key="1">
    <citation type="journal article" date="2018" name="Nat. Ecol. Evol.">
        <title>Genomic signatures of mitonuclear coevolution across populations of Tigriopus californicus.</title>
        <authorList>
            <person name="Barreto F.S."/>
            <person name="Watson E.T."/>
            <person name="Lima T.G."/>
            <person name="Willett C.S."/>
            <person name="Edmands S."/>
            <person name="Li W."/>
            <person name="Burton R.S."/>
        </authorList>
    </citation>
    <scope>NUCLEOTIDE SEQUENCE [LARGE SCALE GENOMIC DNA]</scope>
    <source>
        <strain evidence="4 5">San Diego</strain>
    </source>
</reference>
<comment type="caution">
    <text evidence="4">The sequence shown here is derived from an EMBL/GenBank/DDBJ whole genome shotgun (WGS) entry which is preliminary data.</text>
</comment>
<evidence type="ECO:0000256" key="3">
    <source>
        <dbReference type="SAM" id="SignalP"/>
    </source>
</evidence>
<dbReference type="OrthoDB" id="6374766at2759"/>
<feature type="signal peptide" evidence="3">
    <location>
        <begin position="1"/>
        <end position="22"/>
    </location>
</feature>
<organism evidence="4 5">
    <name type="scientific">Tigriopus californicus</name>
    <name type="common">Marine copepod</name>
    <dbReference type="NCBI Taxonomy" id="6832"/>
    <lineage>
        <taxon>Eukaryota</taxon>
        <taxon>Metazoa</taxon>
        <taxon>Ecdysozoa</taxon>
        <taxon>Arthropoda</taxon>
        <taxon>Crustacea</taxon>
        <taxon>Multicrustacea</taxon>
        <taxon>Hexanauplia</taxon>
        <taxon>Copepoda</taxon>
        <taxon>Harpacticoida</taxon>
        <taxon>Harpacticidae</taxon>
        <taxon>Tigriopus</taxon>
    </lineage>
</organism>
<dbReference type="GO" id="GO:0032222">
    <property type="term" value="P:regulation of synaptic transmission, cholinergic"/>
    <property type="evidence" value="ECO:0007669"/>
    <property type="project" value="InterPro"/>
</dbReference>
<dbReference type="OMA" id="CQCFNDL"/>
<dbReference type="InterPro" id="IPR045860">
    <property type="entry name" value="Snake_toxin-like_sf"/>
</dbReference>
<evidence type="ECO:0000313" key="4">
    <source>
        <dbReference type="EMBL" id="TRY80835.1"/>
    </source>
</evidence>
<keyword evidence="5" id="KW-1185">Reference proteome</keyword>
<dbReference type="PANTHER" id="PTHR33562:SF14">
    <property type="entry name" value="PROTEIN QUIVER"/>
    <property type="match status" value="1"/>
</dbReference>
<evidence type="ECO:0000313" key="5">
    <source>
        <dbReference type="Proteomes" id="UP000318571"/>
    </source>
</evidence>
<keyword evidence="2" id="KW-0325">Glycoprotein</keyword>
<proteinExistence type="predicted"/>
<dbReference type="EMBL" id="VCGU01000001">
    <property type="protein sequence ID" value="TRY80835.1"/>
    <property type="molecule type" value="Genomic_DNA"/>
</dbReference>
<dbReference type="InterPro" id="IPR050975">
    <property type="entry name" value="Sleep_regulator"/>
</dbReference>
<name>A0A553PT36_TIGCA</name>
<dbReference type="InterPro" id="IPR031424">
    <property type="entry name" value="QVR-like"/>
</dbReference>
<dbReference type="GO" id="GO:0030431">
    <property type="term" value="P:sleep"/>
    <property type="evidence" value="ECO:0007669"/>
    <property type="project" value="InterPro"/>
</dbReference>
<protein>
    <submittedName>
        <fullName evidence="4">Uncharacterized protein</fullName>
    </submittedName>
</protein>
<dbReference type="PANTHER" id="PTHR33562">
    <property type="entry name" value="ATILLA, ISOFORM B-RELATED-RELATED"/>
    <property type="match status" value="1"/>
</dbReference>
<keyword evidence="1 3" id="KW-0732">Signal</keyword>
<evidence type="ECO:0000256" key="2">
    <source>
        <dbReference type="ARBA" id="ARBA00023180"/>
    </source>
</evidence>